<feature type="compositionally biased region" description="Acidic residues" evidence="1">
    <location>
        <begin position="108"/>
        <end position="128"/>
    </location>
</feature>
<evidence type="ECO:0000256" key="1">
    <source>
        <dbReference type="SAM" id="MobiDB-lite"/>
    </source>
</evidence>
<accession>X0YXI7</accession>
<proteinExistence type="predicted"/>
<dbReference type="EMBL" id="BARS01044994">
    <property type="protein sequence ID" value="GAG41291.1"/>
    <property type="molecule type" value="Genomic_DNA"/>
</dbReference>
<feature type="non-terminal residue" evidence="2">
    <location>
        <position position="179"/>
    </location>
</feature>
<gene>
    <name evidence="2" type="ORF">S01H1_67902</name>
</gene>
<organism evidence="2">
    <name type="scientific">marine sediment metagenome</name>
    <dbReference type="NCBI Taxonomy" id="412755"/>
    <lineage>
        <taxon>unclassified sequences</taxon>
        <taxon>metagenomes</taxon>
        <taxon>ecological metagenomes</taxon>
    </lineage>
</organism>
<reference evidence="2" key="1">
    <citation type="journal article" date="2014" name="Front. Microbiol.">
        <title>High frequency of phylogenetically diverse reductive dehalogenase-homologous genes in deep subseafloor sedimentary metagenomes.</title>
        <authorList>
            <person name="Kawai M."/>
            <person name="Futagami T."/>
            <person name="Toyoda A."/>
            <person name="Takaki Y."/>
            <person name="Nishi S."/>
            <person name="Hori S."/>
            <person name="Arai W."/>
            <person name="Tsubouchi T."/>
            <person name="Morono Y."/>
            <person name="Uchiyama I."/>
            <person name="Ito T."/>
            <person name="Fujiyama A."/>
            <person name="Inagaki F."/>
            <person name="Takami H."/>
        </authorList>
    </citation>
    <scope>NUCLEOTIDE SEQUENCE</scope>
    <source>
        <strain evidence="2">Expedition CK06-06</strain>
    </source>
</reference>
<feature type="compositionally biased region" description="Acidic residues" evidence="1">
    <location>
        <begin position="55"/>
        <end position="90"/>
    </location>
</feature>
<name>X0YXI7_9ZZZZ</name>
<sequence>MADTNKSIEDNKKEIIDEAILDMETIEEALNANSKEILRSVMKEEIEELVKESLNEDENDYDEEDVDIDADAEAVPTDDIESDVTTDEPNADYVDTDVNPEATGSEIEGSEEDYPMGDETGMEDEMSDYGDTVDMTGAENDELIQVYKKLDVNDEIEIVSNENGDIELNVEKPGQFVIK</sequence>
<dbReference type="AlphaFoldDB" id="X0YXI7"/>
<comment type="caution">
    <text evidence="2">The sequence shown here is derived from an EMBL/GenBank/DDBJ whole genome shotgun (WGS) entry which is preliminary data.</text>
</comment>
<feature type="region of interest" description="Disordered" evidence="1">
    <location>
        <begin position="52"/>
        <end position="135"/>
    </location>
</feature>
<evidence type="ECO:0000313" key="2">
    <source>
        <dbReference type="EMBL" id="GAG41291.1"/>
    </source>
</evidence>
<protein>
    <submittedName>
        <fullName evidence="2">Uncharacterized protein</fullName>
    </submittedName>
</protein>